<evidence type="ECO:0000313" key="2">
    <source>
        <dbReference type="EMBL" id="KAK8839883.1"/>
    </source>
</evidence>
<dbReference type="InterPro" id="IPR036770">
    <property type="entry name" value="Ankyrin_rpt-contain_sf"/>
</dbReference>
<reference evidence="2 3" key="1">
    <citation type="submission" date="2024-04" db="EMBL/GenBank/DDBJ databases">
        <title>Tritrichomonas musculus Genome.</title>
        <authorList>
            <person name="Alves-Ferreira E."/>
            <person name="Grigg M."/>
            <person name="Lorenzi H."/>
            <person name="Galac M."/>
        </authorList>
    </citation>
    <scope>NUCLEOTIDE SEQUENCE [LARGE SCALE GENOMIC DNA]</scope>
    <source>
        <strain evidence="2 3">EAF2021</strain>
    </source>
</reference>
<evidence type="ECO:0008006" key="4">
    <source>
        <dbReference type="Google" id="ProtNLM"/>
    </source>
</evidence>
<gene>
    <name evidence="2" type="ORF">M9Y10_031596</name>
</gene>
<dbReference type="EMBL" id="JAPFFF010000050">
    <property type="protein sequence ID" value="KAK8839883.1"/>
    <property type="molecule type" value="Genomic_DNA"/>
</dbReference>
<comment type="caution">
    <text evidence="2">The sequence shown here is derived from an EMBL/GenBank/DDBJ whole genome shotgun (WGS) entry which is preliminary data.</text>
</comment>
<dbReference type="PANTHER" id="PTHR24159:SF5">
    <property type="entry name" value="ANK_REP_REGION DOMAIN-CONTAINING PROTEIN"/>
    <property type="match status" value="1"/>
</dbReference>
<proteinExistence type="predicted"/>
<protein>
    <recommendedName>
        <fullName evidence="4">DUF3447 domain-containing protein</fullName>
    </recommendedName>
</protein>
<organism evidence="2 3">
    <name type="scientific">Tritrichomonas musculus</name>
    <dbReference type="NCBI Taxonomy" id="1915356"/>
    <lineage>
        <taxon>Eukaryota</taxon>
        <taxon>Metamonada</taxon>
        <taxon>Parabasalia</taxon>
        <taxon>Tritrichomonadida</taxon>
        <taxon>Tritrichomonadidae</taxon>
        <taxon>Tritrichomonas</taxon>
    </lineage>
</organism>
<dbReference type="SUPFAM" id="SSF48403">
    <property type="entry name" value="Ankyrin repeat"/>
    <property type="match status" value="1"/>
</dbReference>
<evidence type="ECO:0000313" key="3">
    <source>
        <dbReference type="Proteomes" id="UP001470230"/>
    </source>
</evidence>
<dbReference type="Proteomes" id="UP001470230">
    <property type="component" value="Unassembled WGS sequence"/>
</dbReference>
<evidence type="ECO:0000256" key="1">
    <source>
        <dbReference type="SAM" id="Coils"/>
    </source>
</evidence>
<dbReference type="Gene3D" id="1.25.40.20">
    <property type="entry name" value="Ankyrin repeat-containing domain"/>
    <property type="match status" value="1"/>
</dbReference>
<dbReference type="PANTHER" id="PTHR24159">
    <property type="match status" value="1"/>
</dbReference>
<keyword evidence="3" id="KW-1185">Reference proteome</keyword>
<keyword evidence="1" id="KW-0175">Coiled coil</keyword>
<sequence>MSIQDYIEKLQTIQADLIDFIKNEDNVEENYQNLVNYIEEQEIRMDKHELKLFLNLLSKIADNYHRYESFFEKIEKIILLFQSEMKNYYTNDEIFNVFKSNKRVLLFLIEQDIISFDQEIFKELMKEEFRKGKYPEYFAPEFLKYIEQINDNESTDYNDIYNCILNAYNEDYSAFEEKRKKGKNNSVVCEMIQNDSIEEFITFVNREDYSLDSCIEESIFETNQFLIDHRKTTLIECAAFNGSIQIFQYLFKNNAKLTEEIWNYAIHGDDAEIINFLEQKYAFGNDKDLLFELCINESIKCHHNHIANYIERNLLNNNINNIVQCDDIFKLYNFAYFPKKMNDSDYFIYACKSGYYSMVWYLLENKRIDTNIMIIYTLFYKNEIFSSIFNVIDSYEVLYVFDL</sequence>
<accession>A0ABR2H1Z8</accession>
<name>A0ABR2H1Z8_9EUKA</name>
<feature type="coiled-coil region" evidence="1">
    <location>
        <begin position="24"/>
        <end position="51"/>
    </location>
</feature>